<accession>A6DI77</accession>
<dbReference type="Gene3D" id="3.40.50.1820">
    <property type="entry name" value="alpha/beta hydrolase"/>
    <property type="match status" value="1"/>
</dbReference>
<feature type="domain" description="BD-FAE-like" evidence="2">
    <location>
        <begin position="134"/>
        <end position="254"/>
    </location>
</feature>
<dbReference type="InterPro" id="IPR029058">
    <property type="entry name" value="AB_hydrolase_fold"/>
</dbReference>
<evidence type="ECO:0000313" key="3">
    <source>
        <dbReference type="EMBL" id="EDM28731.1"/>
    </source>
</evidence>
<dbReference type="Pfam" id="PF20434">
    <property type="entry name" value="BD-FAE"/>
    <property type="match status" value="1"/>
</dbReference>
<dbReference type="InterPro" id="IPR013320">
    <property type="entry name" value="ConA-like_dom_sf"/>
</dbReference>
<evidence type="ECO:0000259" key="2">
    <source>
        <dbReference type="Pfam" id="PF20434"/>
    </source>
</evidence>
<dbReference type="InterPro" id="IPR049492">
    <property type="entry name" value="BD-FAE-like_dom"/>
</dbReference>
<proteinExistence type="predicted"/>
<gene>
    <name evidence="3" type="ORF">LNTAR_09179</name>
</gene>
<dbReference type="InterPro" id="IPR050300">
    <property type="entry name" value="GDXG_lipolytic_enzyme"/>
</dbReference>
<dbReference type="SUPFAM" id="SSF53474">
    <property type="entry name" value="alpha/beta-Hydrolases"/>
    <property type="match status" value="1"/>
</dbReference>
<dbReference type="PANTHER" id="PTHR48081">
    <property type="entry name" value="AB HYDROLASE SUPERFAMILY PROTEIN C4A8.06C"/>
    <property type="match status" value="1"/>
</dbReference>
<name>A6DI77_9BACT</name>
<dbReference type="STRING" id="313628.LNTAR_09179"/>
<keyword evidence="4" id="KW-1185">Reference proteome</keyword>
<evidence type="ECO:0000256" key="1">
    <source>
        <dbReference type="ARBA" id="ARBA00022801"/>
    </source>
</evidence>
<dbReference type="eggNOG" id="COG0657">
    <property type="taxonomic scope" value="Bacteria"/>
</dbReference>
<comment type="caution">
    <text evidence="3">The sequence shown here is derived from an EMBL/GenBank/DDBJ whole genome shotgun (WGS) entry which is preliminary data.</text>
</comment>
<dbReference type="OrthoDB" id="9815425at2"/>
<reference evidence="3 4" key="1">
    <citation type="journal article" date="2010" name="J. Bacteriol.">
        <title>Genome sequence of Lentisphaera araneosa HTCC2155T, the type species of the order Lentisphaerales in the phylum Lentisphaerae.</title>
        <authorList>
            <person name="Thrash J.C."/>
            <person name="Cho J.C."/>
            <person name="Vergin K.L."/>
            <person name="Morris R.M."/>
            <person name="Giovannoni S.J."/>
        </authorList>
    </citation>
    <scope>NUCLEOTIDE SEQUENCE [LARGE SCALE GENOMIC DNA]</scope>
    <source>
        <strain evidence="3 4">HTCC2155</strain>
    </source>
</reference>
<dbReference type="AlphaFoldDB" id="A6DI77"/>
<sequence length="454" mass="51502">MKLFSLLIMFGTIVQANDLRYFAEHDKREIKSEIIDSEHQLRLISSLPENWQESDKRPAFVFIHGGGWVAGEPENFIPQMRYFASRGAVCFSVNYRLLKPKNYRWNKKLSDEENKINEQKKLQEFIAGPSLTELISDCEKAMLHIRKNASSYGIDPKRLIVIGDSAGGHLASCMATIVKAEARANTLVDCNGITDVTYDPWINNIKPCNDQLAKAKQVSPVFNIPTQPIPALILHGDQDFIVVEKMAREFHNALYSKGYSSEFKLYKGARHAFIVYNYSATLEEMTQCLLDIDAFAVKHNFLSGQATLAMPDYSVADQKIILQAAELKTGQEFKYAKDFPGQFTLSLKIKPEKKFNGSLLQLSGNFGLNHKVHNNGHDLSSRRFRQRNKGFKLIAEQWNDYQLAVSNDKVVITLNGQTTEYEKNLPLGFISNTLIIGKGLKAEVKDLKLYNYPF</sequence>
<organism evidence="3 4">
    <name type="scientific">Lentisphaera araneosa HTCC2155</name>
    <dbReference type="NCBI Taxonomy" id="313628"/>
    <lineage>
        <taxon>Bacteria</taxon>
        <taxon>Pseudomonadati</taxon>
        <taxon>Lentisphaerota</taxon>
        <taxon>Lentisphaeria</taxon>
        <taxon>Lentisphaerales</taxon>
        <taxon>Lentisphaeraceae</taxon>
        <taxon>Lentisphaera</taxon>
    </lineage>
</organism>
<dbReference type="RefSeq" id="WP_007277608.1">
    <property type="nucleotide sequence ID" value="NZ_ABCK01000004.1"/>
</dbReference>
<protein>
    <submittedName>
        <fullName evidence="3">Probable lipase/esterase</fullName>
    </submittedName>
</protein>
<dbReference type="SUPFAM" id="SSF49899">
    <property type="entry name" value="Concanavalin A-like lectins/glucanases"/>
    <property type="match status" value="1"/>
</dbReference>
<keyword evidence="1" id="KW-0378">Hydrolase</keyword>
<dbReference type="GO" id="GO:0016787">
    <property type="term" value="F:hydrolase activity"/>
    <property type="evidence" value="ECO:0007669"/>
    <property type="project" value="UniProtKB-KW"/>
</dbReference>
<dbReference type="Proteomes" id="UP000004947">
    <property type="component" value="Unassembled WGS sequence"/>
</dbReference>
<dbReference type="EMBL" id="ABCK01000004">
    <property type="protein sequence ID" value="EDM28731.1"/>
    <property type="molecule type" value="Genomic_DNA"/>
</dbReference>
<evidence type="ECO:0000313" key="4">
    <source>
        <dbReference type="Proteomes" id="UP000004947"/>
    </source>
</evidence>